<dbReference type="OMA" id="HRDAKRC"/>
<dbReference type="Proteomes" id="UP000014760">
    <property type="component" value="Unassembled WGS sequence"/>
</dbReference>
<dbReference type="InterPro" id="IPR058586">
    <property type="entry name" value="Ajm-1"/>
</dbReference>
<keyword evidence="3" id="KW-0862">Zinc</keyword>
<dbReference type="EMBL" id="AMQN01002823">
    <property type="status" value="NOT_ANNOTATED_CDS"/>
    <property type="molecule type" value="Genomic_DNA"/>
</dbReference>
<reference evidence="8" key="1">
    <citation type="submission" date="2012-12" db="EMBL/GenBank/DDBJ databases">
        <authorList>
            <person name="Hellsten U."/>
            <person name="Grimwood J."/>
            <person name="Chapman J.A."/>
            <person name="Shapiro H."/>
            <person name="Aerts A."/>
            <person name="Otillar R.P."/>
            <person name="Terry A.Y."/>
            <person name="Boore J.L."/>
            <person name="Simakov O."/>
            <person name="Marletaz F."/>
            <person name="Cho S.-J."/>
            <person name="Edsinger-Gonzales E."/>
            <person name="Havlak P."/>
            <person name="Kuo D.-H."/>
            <person name="Larsson T."/>
            <person name="Lv J."/>
            <person name="Arendt D."/>
            <person name="Savage R."/>
            <person name="Osoegawa K."/>
            <person name="de Jong P."/>
            <person name="Lindberg D.R."/>
            <person name="Seaver E.C."/>
            <person name="Weisblat D.A."/>
            <person name="Putnam N.H."/>
            <person name="Grigoriev I.V."/>
            <person name="Rokhsar D.S."/>
        </authorList>
    </citation>
    <scope>NUCLEOTIDE SEQUENCE</scope>
    <source>
        <strain evidence="8">I ESC-2004</strain>
    </source>
</reference>
<keyword evidence="2 4" id="KW-0863">Zinc-finger</keyword>
<dbReference type="GO" id="GO:0045216">
    <property type="term" value="P:cell-cell junction organization"/>
    <property type="evidence" value="ECO:0007669"/>
    <property type="project" value="InterPro"/>
</dbReference>
<dbReference type="HOGENOM" id="CLU_040593_1_0_1"/>
<evidence type="ECO:0000256" key="1">
    <source>
        <dbReference type="ARBA" id="ARBA00022723"/>
    </source>
</evidence>
<sequence length="371" mass="42136">MTYNRDEPPLERAFRLLRQSSTPHGSYNSVNTTSSNLNLSNGDGAPALNFASSLQSPDPAASPDIIIVCRNVKCGASAPLDEARQTYKTCHNCYSYYCSRECRKIHWERHKQKCLFSRVNSLCKRVIRKIHEDPVIKSELSQMARTGYLSHGRGAVLFVFAAPEEAAKFIKSPWNRAIAPPVYVSVQDITNTDLFGDQMFELSDMCKAYNPEIKFVLEVIVIAGEDIPLNSLHRREGPAIKKCVKLHMASVHTRQQTKPRLEADTLILTAVPGSEFTENMEGKKAREICFINIQRQLRQRGVSLRHEFPDIYNRLCAYVVDNEHFTPITLFPINSKTKKRFMCLIMPNSEPEIDWMDAPDLLEELGLENSV</sequence>
<dbReference type="EnsemblMetazoa" id="CapteT100074">
    <property type="protein sequence ID" value="CapteP100074"/>
    <property type="gene ID" value="CapteG100074"/>
</dbReference>
<dbReference type="InterPro" id="IPR002893">
    <property type="entry name" value="Znf_MYND"/>
</dbReference>
<dbReference type="InterPro" id="IPR038825">
    <property type="entry name" value="Apical_junction"/>
</dbReference>
<keyword evidence="8" id="KW-1185">Reference proteome</keyword>
<dbReference type="OrthoDB" id="6431454at2759"/>
<reference evidence="7" key="3">
    <citation type="submission" date="2015-06" db="UniProtKB">
        <authorList>
            <consortium name="EnsemblMetazoa"/>
        </authorList>
    </citation>
    <scope>IDENTIFICATION</scope>
</reference>
<reference evidence="6 8" key="2">
    <citation type="journal article" date="2013" name="Nature">
        <title>Insights into bilaterian evolution from three spiralian genomes.</title>
        <authorList>
            <person name="Simakov O."/>
            <person name="Marletaz F."/>
            <person name="Cho S.J."/>
            <person name="Edsinger-Gonzales E."/>
            <person name="Havlak P."/>
            <person name="Hellsten U."/>
            <person name="Kuo D.H."/>
            <person name="Larsson T."/>
            <person name="Lv J."/>
            <person name="Arendt D."/>
            <person name="Savage R."/>
            <person name="Osoegawa K."/>
            <person name="de Jong P."/>
            <person name="Grimwood J."/>
            <person name="Chapman J.A."/>
            <person name="Shapiro H."/>
            <person name="Aerts A."/>
            <person name="Otillar R.P."/>
            <person name="Terry A.Y."/>
            <person name="Boore J.L."/>
            <person name="Grigoriev I.V."/>
            <person name="Lindberg D.R."/>
            <person name="Seaver E.C."/>
            <person name="Weisblat D.A."/>
            <person name="Putnam N.H."/>
            <person name="Rokhsar D.S."/>
        </authorList>
    </citation>
    <scope>NUCLEOTIDE SEQUENCE</scope>
    <source>
        <strain evidence="6 8">I ESC-2004</strain>
    </source>
</reference>
<evidence type="ECO:0000256" key="2">
    <source>
        <dbReference type="ARBA" id="ARBA00022771"/>
    </source>
</evidence>
<dbReference type="PANTHER" id="PTHR21517">
    <property type="entry name" value="APICAL JUNCTION COMPONENT 1 HOMOLOG"/>
    <property type="match status" value="1"/>
</dbReference>
<keyword evidence="1" id="KW-0479">Metal-binding</keyword>
<evidence type="ECO:0000313" key="7">
    <source>
        <dbReference type="EnsemblMetazoa" id="CapteP100074"/>
    </source>
</evidence>
<evidence type="ECO:0000313" key="6">
    <source>
        <dbReference type="EMBL" id="ELT92335.1"/>
    </source>
</evidence>
<dbReference type="AlphaFoldDB" id="R7TMN5"/>
<dbReference type="Pfam" id="PF26649">
    <property type="entry name" value="Ajm-1"/>
    <property type="match status" value="1"/>
</dbReference>
<dbReference type="Pfam" id="PF01753">
    <property type="entry name" value="zf-MYND"/>
    <property type="match status" value="1"/>
</dbReference>
<proteinExistence type="predicted"/>
<gene>
    <name evidence="6" type="ORF">CAPTEDRAFT_100074</name>
</gene>
<dbReference type="STRING" id="283909.R7TMN5"/>
<dbReference type="GO" id="GO:0005886">
    <property type="term" value="C:plasma membrane"/>
    <property type="evidence" value="ECO:0007669"/>
    <property type="project" value="TreeGrafter"/>
</dbReference>
<name>R7TMN5_CAPTE</name>
<feature type="domain" description="MYND-type" evidence="5">
    <location>
        <begin position="71"/>
        <end position="114"/>
    </location>
</feature>
<evidence type="ECO:0000313" key="8">
    <source>
        <dbReference type="Proteomes" id="UP000014760"/>
    </source>
</evidence>
<evidence type="ECO:0000256" key="3">
    <source>
        <dbReference type="ARBA" id="ARBA00022833"/>
    </source>
</evidence>
<evidence type="ECO:0000256" key="4">
    <source>
        <dbReference type="PROSITE-ProRule" id="PRU00134"/>
    </source>
</evidence>
<dbReference type="PANTHER" id="PTHR21517:SF3">
    <property type="entry name" value="APICAL JUNCTION COMPONENT 1 HOMOLOG"/>
    <property type="match status" value="1"/>
</dbReference>
<protein>
    <recommendedName>
        <fullName evidence="5">MYND-type domain-containing protein</fullName>
    </recommendedName>
</protein>
<dbReference type="SUPFAM" id="SSF144232">
    <property type="entry name" value="HIT/MYND zinc finger-like"/>
    <property type="match status" value="1"/>
</dbReference>
<dbReference type="GO" id="GO:0043296">
    <property type="term" value="C:apical junction complex"/>
    <property type="evidence" value="ECO:0007669"/>
    <property type="project" value="TreeGrafter"/>
</dbReference>
<evidence type="ECO:0000259" key="5">
    <source>
        <dbReference type="PROSITE" id="PS50865"/>
    </source>
</evidence>
<organism evidence="6">
    <name type="scientific">Capitella teleta</name>
    <name type="common">Polychaete worm</name>
    <dbReference type="NCBI Taxonomy" id="283909"/>
    <lineage>
        <taxon>Eukaryota</taxon>
        <taxon>Metazoa</taxon>
        <taxon>Spiralia</taxon>
        <taxon>Lophotrochozoa</taxon>
        <taxon>Annelida</taxon>
        <taxon>Polychaeta</taxon>
        <taxon>Sedentaria</taxon>
        <taxon>Scolecida</taxon>
        <taxon>Capitellidae</taxon>
        <taxon>Capitella</taxon>
    </lineage>
</organism>
<dbReference type="Gene3D" id="6.10.140.2220">
    <property type="match status" value="1"/>
</dbReference>
<dbReference type="PROSITE" id="PS50865">
    <property type="entry name" value="ZF_MYND_2"/>
    <property type="match status" value="1"/>
</dbReference>
<dbReference type="GO" id="GO:0008270">
    <property type="term" value="F:zinc ion binding"/>
    <property type="evidence" value="ECO:0007669"/>
    <property type="project" value="UniProtKB-KW"/>
</dbReference>
<dbReference type="EMBL" id="KB310159">
    <property type="protein sequence ID" value="ELT92335.1"/>
    <property type="molecule type" value="Genomic_DNA"/>
</dbReference>
<accession>R7TMN5</accession>